<keyword evidence="3" id="KW-1185">Reference proteome</keyword>
<gene>
    <name evidence="2" type="ORF">ILYODFUR_025797</name>
</gene>
<organism evidence="2 3">
    <name type="scientific">Ilyodon furcidens</name>
    <name type="common">goldbreast splitfin</name>
    <dbReference type="NCBI Taxonomy" id="33524"/>
    <lineage>
        <taxon>Eukaryota</taxon>
        <taxon>Metazoa</taxon>
        <taxon>Chordata</taxon>
        <taxon>Craniata</taxon>
        <taxon>Vertebrata</taxon>
        <taxon>Euteleostomi</taxon>
        <taxon>Actinopterygii</taxon>
        <taxon>Neopterygii</taxon>
        <taxon>Teleostei</taxon>
        <taxon>Neoteleostei</taxon>
        <taxon>Acanthomorphata</taxon>
        <taxon>Ovalentaria</taxon>
        <taxon>Atherinomorphae</taxon>
        <taxon>Cyprinodontiformes</taxon>
        <taxon>Goodeidae</taxon>
        <taxon>Ilyodon</taxon>
    </lineage>
</organism>
<comment type="caution">
    <text evidence="2">The sequence shown here is derived from an EMBL/GenBank/DDBJ whole genome shotgun (WGS) entry which is preliminary data.</text>
</comment>
<feature type="region of interest" description="Disordered" evidence="1">
    <location>
        <begin position="21"/>
        <end position="55"/>
    </location>
</feature>
<evidence type="ECO:0000313" key="3">
    <source>
        <dbReference type="Proteomes" id="UP001482620"/>
    </source>
</evidence>
<protein>
    <submittedName>
        <fullName evidence="2">Uncharacterized protein</fullName>
    </submittedName>
</protein>
<feature type="compositionally biased region" description="Low complexity" evidence="1">
    <location>
        <begin position="22"/>
        <end position="39"/>
    </location>
</feature>
<accession>A0ABV0V905</accession>
<reference evidence="2 3" key="1">
    <citation type="submission" date="2021-06" db="EMBL/GenBank/DDBJ databases">
        <authorList>
            <person name="Palmer J.M."/>
        </authorList>
    </citation>
    <scope>NUCLEOTIDE SEQUENCE [LARGE SCALE GENOMIC DNA]</scope>
    <source>
        <strain evidence="3">if_2019</strain>
        <tissue evidence="2">Muscle</tissue>
    </source>
</reference>
<proteinExistence type="predicted"/>
<evidence type="ECO:0000256" key="1">
    <source>
        <dbReference type="SAM" id="MobiDB-lite"/>
    </source>
</evidence>
<feature type="compositionally biased region" description="Polar residues" evidence="1">
    <location>
        <begin position="40"/>
        <end position="52"/>
    </location>
</feature>
<sequence length="106" mass="11981">MNNKDKQINNLNRFPLSYSMFLSTTDSPSPGGTTEPPLTQQLPSGRDVTSPNPDKFSGEIRHCGGFLLQCKLVFNRSPQSFPHDFLHIRIINRKSSSMGLIQVYRQ</sequence>
<dbReference type="Proteomes" id="UP001482620">
    <property type="component" value="Unassembled WGS sequence"/>
</dbReference>
<name>A0ABV0V905_9TELE</name>
<evidence type="ECO:0000313" key="2">
    <source>
        <dbReference type="EMBL" id="MEQ2252823.1"/>
    </source>
</evidence>
<dbReference type="EMBL" id="JAHRIQ010095875">
    <property type="protein sequence ID" value="MEQ2252823.1"/>
    <property type="molecule type" value="Genomic_DNA"/>
</dbReference>